<accession>A0A1L9RM18</accession>
<dbReference type="GO" id="GO:0045944">
    <property type="term" value="P:positive regulation of transcription by RNA polymerase II"/>
    <property type="evidence" value="ECO:0007669"/>
    <property type="project" value="TreeGrafter"/>
</dbReference>
<evidence type="ECO:0000313" key="9">
    <source>
        <dbReference type="Proteomes" id="UP000184383"/>
    </source>
</evidence>
<dbReference type="GO" id="GO:0000981">
    <property type="term" value="F:DNA-binding transcription factor activity, RNA polymerase II-specific"/>
    <property type="evidence" value="ECO:0007669"/>
    <property type="project" value="InterPro"/>
</dbReference>
<dbReference type="CDD" id="cd12148">
    <property type="entry name" value="fungal_TF_MHR"/>
    <property type="match status" value="1"/>
</dbReference>
<feature type="domain" description="Zn(2)-C6 fungal-type" evidence="7">
    <location>
        <begin position="17"/>
        <end position="47"/>
    </location>
</feature>
<dbReference type="PROSITE" id="PS50048">
    <property type="entry name" value="ZN2_CY6_FUNGAL_2"/>
    <property type="match status" value="1"/>
</dbReference>
<keyword evidence="5" id="KW-0539">Nucleus</keyword>
<organism evidence="8 9">
    <name type="scientific">Aspergillus wentii DTO 134E9</name>
    <dbReference type="NCBI Taxonomy" id="1073089"/>
    <lineage>
        <taxon>Eukaryota</taxon>
        <taxon>Fungi</taxon>
        <taxon>Dikarya</taxon>
        <taxon>Ascomycota</taxon>
        <taxon>Pezizomycotina</taxon>
        <taxon>Eurotiomycetes</taxon>
        <taxon>Eurotiomycetidae</taxon>
        <taxon>Eurotiales</taxon>
        <taxon>Aspergillaceae</taxon>
        <taxon>Aspergillus</taxon>
        <taxon>Aspergillus subgen. Cremei</taxon>
    </lineage>
</organism>
<dbReference type="RefSeq" id="XP_040689676.1">
    <property type="nucleotide sequence ID" value="XM_040830976.1"/>
</dbReference>
<dbReference type="GO" id="GO:0000976">
    <property type="term" value="F:transcription cis-regulatory region binding"/>
    <property type="evidence" value="ECO:0007669"/>
    <property type="project" value="TreeGrafter"/>
</dbReference>
<reference evidence="9" key="1">
    <citation type="journal article" date="2017" name="Genome Biol.">
        <title>Comparative genomics reveals high biological diversity and specific adaptations in the industrially and medically important fungal genus Aspergillus.</title>
        <authorList>
            <person name="de Vries R.P."/>
            <person name="Riley R."/>
            <person name="Wiebenga A."/>
            <person name="Aguilar-Osorio G."/>
            <person name="Amillis S."/>
            <person name="Uchima C.A."/>
            <person name="Anderluh G."/>
            <person name="Asadollahi M."/>
            <person name="Askin M."/>
            <person name="Barry K."/>
            <person name="Battaglia E."/>
            <person name="Bayram O."/>
            <person name="Benocci T."/>
            <person name="Braus-Stromeyer S.A."/>
            <person name="Caldana C."/>
            <person name="Canovas D."/>
            <person name="Cerqueira G.C."/>
            <person name="Chen F."/>
            <person name="Chen W."/>
            <person name="Choi C."/>
            <person name="Clum A."/>
            <person name="Dos Santos R.A."/>
            <person name="Damasio A.R."/>
            <person name="Diallinas G."/>
            <person name="Emri T."/>
            <person name="Fekete E."/>
            <person name="Flipphi M."/>
            <person name="Freyberg S."/>
            <person name="Gallo A."/>
            <person name="Gournas C."/>
            <person name="Habgood R."/>
            <person name="Hainaut M."/>
            <person name="Harispe M.L."/>
            <person name="Henrissat B."/>
            <person name="Hilden K.S."/>
            <person name="Hope R."/>
            <person name="Hossain A."/>
            <person name="Karabika E."/>
            <person name="Karaffa L."/>
            <person name="Karanyi Z."/>
            <person name="Krasevec N."/>
            <person name="Kuo A."/>
            <person name="Kusch H."/>
            <person name="LaButti K."/>
            <person name="Lagendijk E.L."/>
            <person name="Lapidus A."/>
            <person name="Levasseur A."/>
            <person name="Lindquist E."/>
            <person name="Lipzen A."/>
            <person name="Logrieco A.F."/>
            <person name="MacCabe A."/>
            <person name="Maekelae M.R."/>
            <person name="Malavazi I."/>
            <person name="Melin P."/>
            <person name="Meyer V."/>
            <person name="Mielnichuk N."/>
            <person name="Miskei M."/>
            <person name="Molnar A.P."/>
            <person name="Mule G."/>
            <person name="Ngan C.Y."/>
            <person name="Orejas M."/>
            <person name="Orosz E."/>
            <person name="Ouedraogo J.P."/>
            <person name="Overkamp K.M."/>
            <person name="Park H.-S."/>
            <person name="Perrone G."/>
            <person name="Piumi F."/>
            <person name="Punt P.J."/>
            <person name="Ram A.F."/>
            <person name="Ramon A."/>
            <person name="Rauscher S."/>
            <person name="Record E."/>
            <person name="Riano-Pachon D.M."/>
            <person name="Robert V."/>
            <person name="Roehrig J."/>
            <person name="Ruller R."/>
            <person name="Salamov A."/>
            <person name="Salih N.S."/>
            <person name="Samson R.A."/>
            <person name="Sandor E."/>
            <person name="Sanguinetti M."/>
            <person name="Schuetze T."/>
            <person name="Sepcic K."/>
            <person name="Shelest E."/>
            <person name="Sherlock G."/>
            <person name="Sophianopoulou V."/>
            <person name="Squina F.M."/>
            <person name="Sun H."/>
            <person name="Susca A."/>
            <person name="Todd R.B."/>
            <person name="Tsang A."/>
            <person name="Unkles S.E."/>
            <person name="van de Wiele N."/>
            <person name="van Rossen-Uffink D."/>
            <person name="Oliveira J.V."/>
            <person name="Vesth T.C."/>
            <person name="Visser J."/>
            <person name="Yu J.-H."/>
            <person name="Zhou M."/>
            <person name="Andersen M.R."/>
            <person name="Archer D.B."/>
            <person name="Baker S.E."/>
            <person name="Benoit I."/>
            <person name="Brakhage A.A."/>
            <person name="Braus G.H."/>
            <person name="Fischer R."/>
            <person name="Frisvad J.C."/>
            <person name="Goldman G.H."/>
            <person name="Houbraken J."/>
            <person name="Oakley B."/>
            <person name="Pocsi I."/>
            <person name="Scazzocchio C."/>
            <person name="Seiboth B."/>
            <person name="vanKuyk P.A."/>
            <person name="Wortman J."/>
            <person name="Dyer P.S."/>
            <person name="Grigoriev I.V."/>
        </authorList>
    </citation>
    <scope>NUCLEOTIDE SEQUENCE [LARGE SCALE GENOMIC DNA]</scope>
    <source>
        <strain evidence="9">DTO 134E9</strain>
    </source>
</reference>
<evidence type="ECO:0000259" key="7">
    <source>
        <dbReference type="PROSITE" id="PS50048"/>
    </source>
</evidence>
<dbReference type="InterPro" id="IPR001138">
    <property type="entry name" value="Zn2Cys6_DnaBD"/>
</dbReference>
<evidence type="ECO:0000256" key="6">
    <source>
        <dbReference type="SAM" id="MobiDB-lite"/>
    </source>
</evidence>
<dbReference type="InterPro" id="IPR036864">
    <property type="entry name" value="Zn2-C6_fun-type_DNA-bd_sf"/>
</dbReference>
<proteinExistence type="predicted"/>
<dbReference type="STRING" id="1073089.A0A1L9RM18"/>
<keyword evidence="4" id="KW-0804">Transcription</keyword>
<sequence>MPRNAKTAKAKTRTRSGCLRCRSRRRKCDGTHPRCRNCESRGYTCQWGLKVSFHRSRNFSLSQDEAVALMEVEEGRPCRSSVIVDETGEVIRSYTGADKEEQPDTNMPILSPDLSQSAPSAASPSPIDLNLILPSTGPSDPYIPPFSLGQAISKTASPPPSPSPSPVSELQKAHLISSYLEETGTWCETTDSDRQFTIHSVRAMMESPAFVAAAMSLASRQLDHINRRHRPVTLELYQYVIQLLIRQDPVEADASVLATCTLLCVYEMMASSVEEWRRHLQGCAGLLRAKKWNGSSAGIVKSCFWAFARIDVWAAFTSGKTTLIPTDFWVDDQSIGSASARGNIDDYCNLAILIFAEIVNVLATHQGTSARLKLWEQLQEWRRLRPKEAYPLLTSSTTLSTPFPSVVYTTSSAICGNTFYHTGCILLLQTGINDSIKDETDDPIWHAREVTGISMSNTSHANWVNQLQPLYLAGTLFTKTDSSDILEEYAAEKILLLKHLTRIERETGWKTSDRAGELRGLWGFE</sequence>
<dbReference type="PROSITE" id="PS00463">
    <property type="entry name" value="ZN2_CY6_FUNGAL_1"/>
    <property type="match status" value="1"/>
</dbReference>
<evidence type="ECO:0000313" key="8">
    <source>
        <dbReference type="EMBL" id="OJJ36000.1"/>
    </source>
</evidence>
<dbReference type="CDD" id="cd00067">
    <property type="entry name" value="GAL4"/>
    <property type="match status" value="1"/>
</dbReference>
<dbReference type="OrthoDB" id="4937900at2759"/>
<dbReference type="Pfam" id="PF11951">
    <property type="entry name" value="Fungal_trans_2"/>
    <property type="match status" value="1"/>
</dbReference>
<dbReference type="Pfam" id="PF00172">
    <property type="entry name" value="Zn_clus"/>
    <property type="match status" value="1"/>
</dbReference>
<name>A0A1L9RM18_ASPWE</name>
<dbReference type="AlphaFoldDB" id="A0A1L9RM18"/>
<evidence type="ECO:0000256" key="3">
    <source>
        <dbReference type="ARBA" id="ARBA00023125"/>
    </source>
</evidence>
<dbReference type="Proteomes" id="UP000184383">
    <property type="component" value="Unassembled WGS sequence"/>
</dbReference>
<dbReference type="GeneID" id="63746824"/>
<dbReference type="SMART" id="SM00066">
    <property type="entry name" value="GAL4"/>
    <property type="match status" value="1"/>
</dbReference>
<evidence type="ECO:0000256" key="4">
    <source>
        <dbReference type="ARBA" id="ARBA00023163"/>
    </source>
</evidence>
<dbReference type="InterPro" id="IPR021858">
    <property type="entry name" value="Fun_TF"/>
</dbReference>
<evidence type="ECO:0000256" key="1">
    <source>
        <dbReference type="ARBA" id="ARBA00004123"/>
    </source>
</evidence>
<dbReference type="Gene3D" id="4.10.240.10">
    <property type="entry name" value="Zn(2)-C6 fungal-type DNA-binding domain"/>
    <property type="match status" value="1"/>
</dbReference>
<keyword evidence="9" id="KW-1185">Reference proteome</keyword>
<keyword evidence="3" id="KW-0238">DNA-binding</keyword>
<keyword evidence="2" id="KW-0805">Transcription regulation</keyword>
<dbReference type="PANTHER" id="PTHR37534">
    <property type="entry name" value="TRANSCRIPTIONAL ACTIVATOR PROTEIN UGA3"/>
    <property type="match status" value="1"/>
</dbReference>
<dbReference type="VEuPathDB" id="FungiDB:ASPWEDRAFT_172784"/>
<evidence type="ECO:0000256" key="2">
    <source>
        <dbReference type="ARBA" id="ARBA00023015"/>
    </source>
</evidence>
<dbReference type="GO" id="GO:0008270">
    <property type="term" value="F:zinc ion binding"/>
    <property type="evidence" value="ECO:0007669"/>
    <property type="project" value="InterPro"/>
</dbReference>
<dbReference type="PANTHER" id="PTHR37534:SF4">
    <property type="entry name" value="ZN(II)2CYS6 TRANSCRIPTION FACTOR (EUROFUNG)"/>
    <property type="match status" value="1"/>
</dbReference>
<dbReference type="GO" id="GO:0005634">
    <property type="term" value="C:nucleus"/>
    <property type="evidence" value="ECO:0007669"/>
    <property type="project" value="UniProtKB-SubCell"/>
</dbReference>
<dbReference type="SUPFAM" id="SSF57701">
    <property type="entry name" value="Zn2/Cys6 DNA-binding domain"/>
    <property type="match status" value="1"/>
</dbReference>
<protein>
    <recommendedName>
        <fullName evidence="7">Zn(2)-C6 fungal-type domain-containing protein</fullName>
    </recommendedName>
</protein>
<feature type="region of interest" description="Disordered" evidence="6">
    <location>
        <begin position="94"/>
        <end position="169"/>
    </location>
</feature>
<comment type="subcellular location">
    <subcellularLocation>
        <location evidence="1">Nucleus</location>
    </subcellularLocation>
</comment>
<evidence type="ECO:0000256" key="5">
    <source>
        <dbReference type="ARBA" id="ARBA00023242"/>
    </source>
</evidence>
<dbReference type="EMBL" id="KV878212">
    <property type="protein sequence ID" value="OJJ36000.1"/>
    <property type="molecule type" value="Genomic_DNA"/>
</dbReference>
<feature type="compositionally biased region" description="Low complexity" evidence="6">
    <location>
        <begin position="117"/>
        <end position="126"/>
    </location>
</feature>
<gene>
    <name evidence="8" type="ORF">ASPWEDRAFT_172784</name>
</gene>